<dbReference type="InterPro" id="IPR022121">
    <property type="entry name" value="Peptidase_M73_camelysin"/>
</dbReference>
<evidence type="ECO:0000313" key="2">
    <source>
        <dbReference type="Proteomes" id="UP000832041"/>
    </source>
</evidence>
<dbReference type="NCBIfam" id="TIGR04088">
    <property type="entry name" value="cognate_SipW"/>
    <property type="match status" value="1"/>
</dbReference>
<reference evidence="1 2" key="1">
    <citation type="submission" date="2020-04" db="EMBL/GenBank/DDBJ databases">
        <title>Thermobifida alba genome sequencing and assembly.</title>
        <authorList>
            <person name="Luzics S."/>
            <person name="Horvath B."/>
            <person name="Nagy I."/>
            <person name="Toth A."/>
            <person name="Nagy I."/>
            <person name="Kukolya J."/>
        </authorList>
    </citation>
    <scope>NUCLEOTIDE SEQUENCE [LARGE SCALE GENOMIC DNA]</scope>
    <source>
        <strain evidence="1 2">DSM 43795</strain>
    </source>
</reference>
<dbReference type="EMBL" id="CP051627">
    <property type="protein sequence ID" value="UPT22327.1"/>
    <property type="molecule type" value="Genomic_DNA"/>
</dbReference>
<dbReference type="Proteomes" id="UP000832041">
    <property type="component" value="Chromosome"/>
</dbReference>
<name>A0ABY4L3W0_THEAE</name>
<dbReference type="RefSeq" id="WP_248590811.1">
    <property type="nucleotide sequence ID" value="NZ_BAABEB010000039.1"/>
</dbReference>
<evidence type="ECO:0000313" key="1">
    <source>
        <dbReference type="EMBL" id="UPT22327.1"/>
    </source>
</evidence>
<organism evidence="1 2">
    <name type="scientific">Thermobifida alba</name>
    <name type="common">Thermomonospora alba</name>
    <dbReference type="NCBI Taxonomy" id="53522"/>
    <lineage>
        <taxon>Bacteria</taxon>
        <taxon>Bacillati</taxon>
        <taxon>Actinomycetota</taxon>
        <taxon>Actinomycetes</taxon>
        <taxon>Streptosporangiales</taxon>
        <taxon>Nocardiopsidaceae</taxon>
        <taxon>Thermobifida</taxon>
    </lineage>
</organism>
<dbReference type="Pfam" id="PF12389">
    <property type="entry name" value="Peptidase_M73"/>
    <property type="match status" value="1"/>
</dbReference>
<accession>A0ABY4L3W0</accession>
<proteinExistence type="predicted"/>
<dbReference type="InterPro" id="IPR023833">
    <property type="entry name" value="Signal_pept_SipW-depend-type"/>
</dbReference>
<gene>
    <name evidence="1" type="ORF">FOF52_16260</name>
</gene>
<keyword evidence="2" id="KW-1185">Reference proteome</keyword>
<sequence length="194" mass="20132">MRKRTALALGVAAAGAALLLSVGGTYAYFSTSAVSQPGQITAGNLRVEVDEHGPNGASGLVGLSGAAPGGRWPASSAESYTLVITNTGSLSALIDSIDVVVTDGSRPNLSEALEIRYSLVPGNREPDWSRGSGWVGLDPGPVLDHLPGRPAPLGPGSSSELHFQLRWPNGTPEYDNRFQGAETEFMFDVSLGQA</sequence>
<protein>
    <submittedName>
        <fullName evidence="1">Uncharacterized protein</fullName>
    </submittedName>
</protein>